<evidence type="ECO:0000313" key="3">
    <source>
        <dbReference type="Proteomes" id="UP000296049"/>
    </source>
</evidence>
<dbReference type="EMBL" id="KB743644">
    <property type="protein sequence ID" value="EOA97609.1"/>
    <property type="molecule type" value="Genomic_DNA"/>
</dbReference>
<keyword evidence="3" id="KW-1185">Reference proteome</keyword>
<feature type="region of interest" description="Disordered" evidence="1">
    <location>
        <begin position="45"/>
        <end position="67"/>
    </location>
</feature>
<gene>
    <name evidence="2" type="ORF">Anapl_03209</name>
</gene>
<sequence>RALKNFNKTINKVLADILEANPDLTTSFQKYFHQFNLELPTIASVGGSQSSRSPSTQSLQSSLTSSR</sequence>
<feature type="compositionally biased region" description="Low complexity" evidence="1">
    <location>
        <begin position="48"/>
        <end position="67"/>
    </location>
</feature>
<name>R0L837_ANAPL</name>
<evidence type="ECO:0000313" key="2">
    <source>
        <dbReference type="EMBL" id="EOA97609.1"/>
    </source>
</evidence>
<feature type="non-terminal residue" evidence="2">
    <location>
        <position position="67"/>
    </location>
</feature>
<proteinExistence type="predicted"/>
<reference evidence="3" key="1">
    <citation type="journal article" date="2013" name="Nat. Genet.">
        <title>The duck genome and transcriptome provide insight into an avian influenza virus reservoir species.</title>
        <authorList>
            <person name="Huang Y."/>
            <person name="Li Y."/>
            <person name="Burt D.W."/>
            <person name="Chen H."/>
            <person name="Zhang Y."/>
            <person name="Qian W."/>
            <person name="Kim H."/>
            <person name="Gan S."/>
            <person name="Zhao Y."/>
            <person name="Li J."/>
            <person name="Yi K."/>
            <person name="Feng H."/>
            <person name="Zhu P."/>
            <person name="Li B."/>
            <person name="Liu Q."/>
            <person name="Fairley S."/>
            <person name="Magor K.E."/>
            <person name="Du Z."/>
            <person name="Hu X."/>
            <person name="Goodman L."/>
            <person name="Tafer H."/>
            <person name="Vignal A."/>
            <person name="Lee T."/>
            <person name="Kim K.W."/>
            <person name="Sheng Z."/>
            <person name="An Y."/>
            <person name="Searle S."/>
            <person name="Herrero J."/>
            <person name="Groenen M.A."/>
            <person name="Crooijmans R.P."/>
            <person name="Faraut T."/>
            <person name="Cai Q."/>
            <person name="Webster R.G."/>
            <person name="Aldridge J.R."/>
            <person name="Warren W.C."/>
            <person name="Bartschat S."/>
            <person name="Kehr S."/>
            <person name="Marz M."/>
            <person name="Stadler P.F."/>
            <person name="Smith J."/>
            <person name="Kraus R.H."/>
            <person name="Zhao Y."/>
            <person name="Ren L."/>
            <person name="Fei J."/>
            <person name="Morisson M."/>
            <person name="Kaiser P."/>
            <person name="Griffin D.K."/>
            <person name="Rao M."/>
            <person name="Pitel F."/>
            <person name="Wang J."/>
            <person name="Li N."/>
        </authorList>
    </citation>
    <scope>NUCLEOTIDE SEQUENCE [LARGE SCALE GENOMIC DNA]</scope>
</reference>
<protein>
    <submittedName>
        <fullName evidence="2">Uncharacterized protein</fullName>
    </submittedName>
</protein>
<organism evidence="2 3">
    <name type="scientific">Anas platyrhynchos</name>
    <name type="common">Mallard</name>
    <name type="synonym">Anas boschas</name>
    <dbReference type="NCBI Taxonomy" id="8839"/>
    <lineage>
        <taxon>Eukaryota</taxon>
        <taxon>Metazoa</taxon>
        <taxon>Chordata</taxon>
        <taxon>Craniata</taxon>
        <taxon>Vertebrata</taxon>
        <taxon>Euteleostomi</taxon>
        <taxon>Archelosauria</taxon>
        <taxon>Archosauria</taxon>
        <taxon>Dinosauria</taxon>
        <taxon>Saurischia</taxon>
        <taxon>Theropoda</taxon>
        <taxon>Coelurosauria</taxon>
        <taxon>Aves</taxon>
        <taxon>Neognathae</taxon>
        <taxon>Galloanserae</taxon>
        <taxon>Anseriformes</taxon>
        <taxon>Anatidae</taxon>
        <taxon>Anatinae</taxon>
        <taxon>Anas</taxon>
    </lineage>
</organism>
<evidence type="ECO:0000256" key="1">
    <source>
        <dbReference type="SAM" id="MobiDB-lite"/>
    </source>
</evidence>
<dbReference type="Proteomes" id="UP000296049">
    <property type="component" value="Unassembled WGS sequence"/>
</dbReference>
<feature type="non-terminal residue" evidence="2">
    <location>
        <position position="1"/>
    </location>
</feature>
<accession>R0L837</accession>
<dbReference type="AlphaFoldDB" id="R0L837"/>